<dbReference type="AlphaFoldDB" id="A0AAV1HV35"/>
<feature type="region of interest" description="Disordered" evidence="2">
    <location>
        <begin position="192"/>
        <end position="262"/>
    </location>
</feature>
<dbReference type="Proteomes" id="UP001314263">
    <property type="component" value="Unassembled WGS sequence"/>
</dbReference>
<keyword evidence="1" id="KW-0175">Coiled coil</keyword>
<proteinExistence type="predicted"/>
<dbReference type="GO" id="GO:0007034">
    <property type="term" value="P:vacuolar transport"/>
    <property type="evidence" value="ECO:0007669"/>
    <property type="project" value="InterPro"/>
</dbReference>
<feature type="compositionally biased region" description="Gly residues" evidence="2">
    <location>
        <begin position="228"/>
        <end position="242"/>
    </location>
</feature>
<evidence type="ECO:0000313" key="3">
    <source>
        <dbReference type="EMBL" id="CAK0753309.1"/>
    </source>
</evidence>
<comment type="caution">
    <text evidence="3">The sequence shown here is derived from an EMBL/GenBank/DDBJ whole genome shotgun (WGS) entry which is preliminary data.</text>
</comment>
<feature type="coiled-coil region" evidence="1">
    <location>
        <begin position="12"/>
        <end position="46"/>
    </location>
</feature>
<dbReference type="PANTHER" id="PTHR10476">
    <property type="entry name" value="CHARGED MULTIVESICULAR BODY PROTEIN"/>
    <property type="match status" value="1"/>
</dbReference>
<evidence type="ECO:0000256" key="2">
    <source>
        <dbReference type="SAM" id="MobiDB-lite"/>
    </source>
</evidence>
<dbReference type="Pfam" id="PF03357">
    <property type="entry name" value="Snf7"/>
    <property type="match status" value="1"/>
</dbReference>
<reference evidence="3 4" key="1">
    <citation type="submission" date="2023-10" db="EMBL/GenBank/DDBJ databases">
        <authorList>
            <person name="Maclean D."/>
            <person name="Macfadyen A."/>
        </authorList>
    </citation>
    <scope>NUCLEOTIDE SEQUENCE [LARGE SCALE GENOMIC DNA]</scope>
</reference>
<dbReference type="Gene3D" id="6.10.140.1230">
    <property type="match status" value="1"/>
</dbReference>
<protein>
    <submittedName>
        <fullName evidence="3">Uncharacterized protein</fullName>
    </submittedName>
</protein>
<keyword evidence="4" id="KW-1185">Reference proteome</keyword>
<name>A0AAV1HV35_9CHLO</name>
<sequence length="262" mass="27889">MSWIFGKRKTPAELLRENKRMLDKAIRDLDRERMGLQNQEKKLVAEIKKTAKQGQMDAVKVMAKSLVRNRHAVTKMYGLKSQLQAVSLRIATLKSTQAMADAMRGATKAMGAMNKQMNLPALTKIMREFERQNEKMEMTSEMMGDAVDDAFEGDEEEEETDNLVNQVLDEIGINLDEQMVAAPGQKAQVANAQAAEQHAEPMGAGVGTGAGGGHGHGTGGIPPPPPGGGSGGGGVGGGGGAPVPGDGIDQDLQARLDNLRKS</sequence>
<feature type="compositionally biased region" description="Gly residues" evidence="2">
    <location>
        <begin position="204"/>
        <end position="220"/>
    </location>
</feature>
<dbReference type="InterPro" id="IPR005024">
    <property type="entry name" value="Snf7_fam"/>
</dbReference>
<evidence type="ECO:0000313" key="4">
    <source>
        <dbReference type="Proteomes" id="UP001314263"/>
    </source>
</evidence>
<accession>A0AAV1HV35</accession>
<dbReference type="EMBL" id="CAUYUE010000003">
    <property type="protein sequence ID" value="CAK0753309.1"/>
    <property type="molecule type" value="Genomic_DNA"/>
</dbReference>
<feature type="compositionally biased region" description="Basic and acidic residues" evidence="2">
    <location>
        <begin position="252"/>
        <end position="262"/>
    </location>
</feature>
<evidence type="ECO:0000256" key="1">
    <source>
        <dbReference type="SAM" id="Coils"/>
    </source>
</evidence>
<gene>
    <name evidence="3" type="ORF">CVIRNUC_002211</name>
</gene>
<organism evidence="3 4">
    <name type="scientific">Coccomyxa viridis</name>
    <dbReference type="NCBI Taxonomy" id="1274662"/>
    <lineage>
        <taxon>Eukaryota</taxon>
        <taxon>Viridiplantae</taxon>
        <taxon>Chlorophyta</taxon>
        <taxon>core chlorophytes</taxon>
        <taxon>Trebouxiophyceae</taxon>
        <taxon>Trebouxiophyceae incertae sedis</taxon>
        <taxon>Coccomyxaceae</taxon>
        <taxon>Coccomyxa</taxon>
    </lineage>
</organism>